<reference evidence="1" key="1">
    <citation type="submission" date="2011-11" db="EMBL/GenBank/DDBJ databases">
        <title>The Genome Sequence of Fusarium oxysporum PHW808.</title>
        <authorList>
            <consortium name="The Broad Institute Genome Sequencing Platform"/>
            <person name="Ma L.-J."/>
            <person name="Gale L.R."/>
            <person name="Schwartz D.C."/>
            <person name="Zhou S."/>
            <person name="Corby-Kistler H."/>
            <person name="Young S.K."/>
            <person name="Zeng Q."/>
            <person name="Gargeya S."/>
            <person name="Fitzgerald M."/>
            <person name="Haas B."/>
            <person name="Abouelleil A."/>
            <person name="Alvarado L."/>
            <person name="Arachchi H.M."/>
            <person name="Berlin A."/>
            <person name="Brown A."/>
            <person name="Chapman S.B."/>
            <person name="Chen Z."/>
            <person name="Dunbar C."/>
            <person name="Freedman E."/>
            <person name="Gearin G."/>
            <person name="Goldberg J."/>
            <person name="Griggs A."/>
            <person name="Gujja S."/>
            <person name="Heiman D."/>
            <person name="Howarth C."/>
            <person name="Larson L."/>
            <person name="Lui A."/>
            <person name="MacDonald P.J.P."/>
            <person name="Montmayeur A."/>
            <person name="Murphy C."/>
            <person name="Neiman D."/>
            <person name="Pearson M."/>
            <person name="Priest M."/>
            <person name="Roberts A."/>
            <person name="Saif S."/>
            <person name="Shea T."/>
            <person name="Shenoy N."/>
            <person name="Sisk P."/>
            <person name="Stolte C."/>
            <person name="Sykes S."/>
            <person name="Wortman J."/>
            <person name="Nusbaum C."/>
            <person name="Birren B."/>
        </authorList>
    </citation>
    <scope>NUCLEOTIDE SEQUENCE [LARGE SCALE GENOMIC DNA]</scope>
    <source>
        <strain evidence="1">54008</strain>
    </source>
</reference>
<gene>
    <name evidence="1" type="ORF">FOPG_06828</name>
</gene>
<reference evidence="1" key="2">
    <citation type="submission" date="2012-05" db="EMBL/GenBank/DDBJ databases">
        <title>The Genome Annotation of Fusarium oxysporum PHW808.</title>
        <authorList>
            <consortium name="The Broad Institute Genomics Platform"/>
            <person name="Ma L.-J."/>
            <person name="Corby-Kistler H."/>
            <person name="Broz K."/>
            <person name="Gale L.R."/>
            <person name="Jonkers W."/>
            <person name="O'Donnell K."/>
            <person name="Ploetz R."/>
            <person name="Steinberg C."/>
            <person name="Schwartz D.C."/>
            <person name="VanEtten H."/>
            <person name="Zhou S."/>
            <person name="Young S.K."/>
            <person name="Zeng Q."/>
            <person name="Gargeya S."/>
            <person name="Fitzgerald M."/>
            <person name="Abouelleil A."/>
            <person name="Alvarado L."/>
            <person name="Chapman S.B."/>
            <person name="Gainer-Dewar J."/>
            <person name="Goldberg J."/>
            <person name="Griggs A."/>
            <person name="Gujja S."/>
            <person name="Hansen M."/>
            <person name="Howarth C."/>
            <person name="Imamovic A."/>
            <person name="Ireland A."/>
            <person name="Larimer J."/>
            <person name="McCowan C."/>
            <person name="Murphy C."/>
            <person name="Pearson M."/>
            <person name="Poon T.W."/>
            <person name="Priest M."/>
            <person name="Roberts A."/>
            <person name="Saif S."/>
            <person name="Shea T."/>
            <person name="Sykes S."/>
            <person name="Wortman J."/>
            <person name="Nusbaum C."/>
            <person name="Birren B."/>
        </authorList>
    </citation>
    <scope>NUCLEOTIDE SEQUENCE</scope>
    <source>
        <strain evidence="1">54008</strain>
    </source>
</reference>
<evidence type="ECO:0000313" key="1">
    <source>
        <dbReference type="EMBL" id="EXL79317.1"/>
    </source>
</evidence>
<dbReference type="EMBL" id="JH658834">
    <property type="protein sequence ID" value="EXL79317.1"/>
    <property type="molecule type" value="Genomic_DNA"/>
</dbReference>
<dbReference type="HOGENOM" id="CLU_3399495_0_0_1"/>
<dbReference type="AlphaFoldDB" id="X0HS95"/>
<proteinExistence type="predicted"/>
<dbReference type="Proteomes" id="UP000030676">
    <property type="component" value="Unassembled WGS sequence"/>
</dbReference>
<organism evidence="1">
    <name type="scientific">Fusarium oxysporum f. sp. conglutinans race 2 54008</name>
    <dbReference type="NCBI Taxonomy" id="1089457"/>
    <lineage>
        <taxon>Eukaryota</taxon>
        <taxon>Fungi</taxon>
        <taxon>Dikarya</taxon>
        <taxon>Ascomycota</taxon>
        <taxon>Pezizomycotina</taxon>
        <taxon>Sordariomycetes</taxon>
        <taxon>Hypocreomycetidae</taxon>
        <taxon>Hypocreales</taxon>
        <taxon>Nectriaceae</taxon>
        <taxon>Fusarium</taxon>
        <taxon>Fusarium oxysporum species complex</taxon>
    </lineage>
</organism>
<protein>
    <submittedName>
        <fullName evidence="1">Uncharacterized protein</fullName>
    </submittedName>
</protein>
<name>X0HS95_FUSOX</name>
<accession>X0HS95</accession>
<sequence length="31" mass="3396">MVLQFPSAKLSAFYSMGISPKRRLCGFSDTG</sequence>